<accession>A0A165BLL3</accession>
<evidence type="ECO:0000313" key="1">
    <source>
        <dbReference type="EMBL" id="KZV80864.1"/>
    </source>
</evidence>
<organism evidence="1 2">
    <name type="scientific">Exidia glandulosa HHB12029</name>
    <dbReference type="NCBI Taxonomy" id="1314781"/>
    <lineage>
        <taxon>Eukaryota</taxon>
        <taxon>Fungi</taxon>
        <taxon>Dikarya</taxon>
        <taxon>Basidiomycota</taxon>
        <taxon>Agaricomycotina</taxon>
        <taxon>Agaricomycetes</taxon>
        <taxon>Auriculariales</taxon>
        <taxon>Exidiaceae</taxon>
        <taxon>Exidia</taxon>
    </lineage>
</organism>
<protein>
    <submittedName>
        <fullName evidence="1">Uncharacterized protein</fullName>
    </submittedName>
</protein>
<dbReference type="InParanoid" id="A0A165BLL3"/>
<keyword evidence="2" id="KW-1185">Reference proteome</keyword>
<dbReference type="Proteomes" id="UP000077266">
    <property type="component" value="Unassembled WGS sequence"/>
</dbReference>
<gene>
    <name evidence="1" type="ORF">EXIGLDRAFT_780450</name>
</gene>
<dbReference type="AlphaFoldDB" id="A0A165BLL3"/>
<proteinExistence type="predicted"/>
<dbReference type="OrthoDB" id="2871682at2759"/>
<name>A0A165BLL3_EXIGL</name>
<evidence type="ECO:0000313" key="2">
    <source>
        <dbReference type="Proteomes" id="UP000077266"/>
    </source>
</evidence>
<dbReference type="EMBL" id="KV426441">
    <property type="protein sequence ID" value="KZV80864.1"/>
    <property type="molecule type" value="Genomic_DNA"/>
</dbReference>
<sequence>MGGFDSYCFICGGHAHVVGRLREEVERDIGIPFASVSPPFCFDASDEAFHTDLVSIGPYDESTDEDLIDIFKIYRGARAALPEEVARLHAIDVETIRMIRGLVPGDNHMYGGIERRVNVGRSNRFSINAAVYPFGHALCFELLETSCPRVMNPVGTFWKTVCAANGVEFTRMINGVDYGDISGSLEQYIYMLHGYGYGAEQKFPPRLVQNLAKEEKDVDADVLEDWWIGGGRMYCWVRPDKFPIAEARANPFVLTSFLDRSQAASASALAALPLDVLLELSSHLVLYDALALLLLCTSLRYKLLPVADTLVRRSIPEWMHMRADDSETLTTGDSFPWLAYARECSRSPSMCNRERIWRVCQQIEALAVQHGVLPA</sequence>
<reference evidence="1 2" key="1">
    <citation type="journal article" date="2016" name="Mol. Biol. Evol.">
        <title>Comparative Genomics of Early-Diverging Mushroom-Forming Fungi Provides Insights into the Origins of Lignocellulose Decay Capabilities.</title>
        <authorList>
            <person name="Nagy L.G."/>
            <person name="Riley R."/>
            <person name="Tritt A."/>
            <person name="Adam C."/>
            <person name="Daum C."/>
            <person name="Floudas D."/>
            <person name="Sun H."/>
            <person name="Yadav J.S."/>
            <person name="Pangilinan J."/>
            <person name="Larsson K.H."/>
            <person name="Matsuura K."/>
            <person name="Barry K."/>
            <person name="Labutti K."/>
            <person name="Kuo R."/>
            <person name="Ohm R.A."/>
            <person name="Bhattacharya S.S."/>
            <person name="Shirouzu T."/>
            <person name="Yoshinaga Y."/>
            <person name="Martin F.M."/>
            <person name="Grigoriev I.V."/>
            <person name="Hibbett D.S."/>
        </authorList>
    </citation>
    <scope>NUCLEOTIDE SEQUENCE [LARGE SCALE GENOMIC DNA]</scope>
    <source>
        <strain evidence="1 2">HHB12029</strain>
    </source>
</reference>